<feature type="non-terminal residue" evidence="1">
    <location>
        <position position="176"/>
    </location>
</feature>
<protein>
    <submittedName>
        <fullName evidence="1">Uncharacterized protein</fullName>
    </submittedName>
</protein>
<dbReference type="Gene3D" id="3.40.50.300">
    <property type="entry name" value="P-loop containing nucleotide triphosphate hydrolases"/>
    <property type="match status" value="1"/>
</dbReference>
<dbReference type="EMBL" id="UINC01150355">
    <property type="protein sequence ID" value="SVD43346.1"/>
    <property type="molecule type" value="Genomic_DNA"/>
</dbReference>
<organism evidence="1">
    <name type="scientific">marine metagenome</name>
    <dbReference type="NCBI Taxonomy" id="408172"/>
    <lineage>
        <taxon>unclassified sequences</taxon>
        <taxon>metagenomes</taxon>
        <taxon>ecological metagenomes</taxon>
    </lineage>
</organism>
<gene>
    <name evidence="1" type="ORF">METZ01_LOCUS396200</name>
</gene>
<sequence>MNETNELPVPIPEDDESALVGARLEESREWVINTYRKHQKVQTAQWLDMVLGKQARDKTYIPPIMLDTNPIRHRQSIQEQVFPAPRIIHEDLLMTDHMKIVLEADYGMGKTTFLKYYQERLLEQEPHPVYSIPLYFNLSLLPEGTGIAQFMESIHQEILCVILNEAQIDTTLELNE</sequence>
<dbReference type="AlphaFoldDB" id="A0A382V9Y8"/>
<reference evidence="1" key="1">
    <citation type="submission" date="2018-05" db="EMBL/GenBank/DDBJ databases">
        <authorList>
            <person name="Lanie J.A."/>
            <person name="Ng W.-L."/>
            <person name="Kazmierczak K.M."/>
            <person name="Andrzejewski T.M."/>
            <person name="Davidsen T.M."/>
            <person name="Wayne K.J."/>
            <person name="Tettelin H."/>
            <person name="Glass J.I."/>
            <person name="Rusch D."/>
            <person name="Podicherti R."/>
            <person name="Tsui H.-C.T."/>
            <person name="Winkler M.E."/>
        </authorList>
    </citation>
    <scope>NUCLEOTIDE SEQUENCE</scope>
</reference>
<evidence type="ECO:0000313" key="1">
    <source>
        <dbReference type="EMBL" id="SVD43346.1"/>
    </source>
</evidence>
<accession>A0A382V9Y8</accession>
<proteinExistence type="predicted"/>
<dbReference type="InterPro" id="IPR027417">
    <property type="entry name" value="P-loop_NTPase"/>
</dbReference>
<name>A0A382V9Y8_9ZZZZ</name>